<evidence type="ECO:0000313" key="3">
    <source>
        <dbReference type="RefSeq" id="XP_015068638.1"/>
    </source>
</evidence>
<dbReference type="RefSeq" id="XP_015068638.1">
    <property type="nucleotide sequence ID" value="XM_015213152.1"/>
</dbReference>
<organism evidence="2 3">
    <name type="scientific">Solanum pennellii</name>
    <name type="common">Tomato</name>
    <name type="synonym">Lycopersicon pennellii</name>
    <dbReference type="NCBI Taxonomy" id="28526"/>
    <lineage>
        <taxon>Eukaryota</taxon>
        <taxon>Viridiplantae</taxon>
        <taxon>Streptophyta</taxon>
        <taxon>Embryophyta</taxon>
        <taxon>Tracheophyta</taxon>
        <taxon>Spermatophyta</taxon>
        <taxon>Magnoliopsida</taxon>
        <taxon>eudicotyledons</taxon>
        <taxon>Gunneridae</taxon>
        <taxon>Pentapetalae</taxon>
        <taxon>asterids</taxon>
        <taxon>lamiids</taxon>
        <taxon>Solanales</taxon>
        <taxon>Solanaceae</taxon>
        <taxon>Solanoideae</taxon>
        <taxon>Solaneae</taxon>
        <taxon>Solanum</taxon>
        <taxon>Solanum subgen. Lycopersicon</taxon>
    </lineage>
</organism>
<gene>
    <name evidence="3" type="primary">LOC107013173</name>
</gene>
<feature type="region of interest" description="Disordered" evidence="1">
    <location>
        <begin position="44"/>
        <end position="63"/>
    </location>
</feature>
<proteinExistence type="predicted"/>
<reference evidence="3" key="2">
    <citation type="submission" date="2025-08" db="UniProtKB">
        <authorList>
            <consortium name="RefSeq"/>
        </authorList>
    </citation>
    <scope>IDENTIFICATION</scope>
</reference>
<evidence type="ECO:0000256" key="1">
    <source>
        <dbReference type="SAM" id="MobiDB-lite"/>
    </source>
</evidence>
<keyword evidence="2" id="KW-1185">Reference proteome</keyword>
<sequence>MDAKRARSYEGGTYNGRCEIQDKPKFKKRFSNQVPYKFTKARNYRVAKRRSQKERGGDSPSGKHICTKCGKKHVGECLVGTDNCSACRKSGNKVRDCPMVTGQMKGNSQAQESGPYSAAPKKNCFYALHSRSDQEDSRDVVTGMSQVFSINV</sequence>
<dbReference type="Proteomes" id="UP000694930">
    <property type="component" value="Chromosome 3"/>
</dbReference>
<evidence type="ECO:0000313" key="2">
    <source>
        <dbReference type="Proteomes" id="UP000694930"/>
    </source>
</evidence>
<protein>
    <submittedName>
        <fullName evidence="3">Uncharacterized protein LOC107013173</fullName>
    </submittedName>
</protein>
<name>A0ABM1GBF6_SOLPN</name>
<accession>A0ABM1GBF6</accession>
<reference evidence="2" key="1">
    <citation type="journal article" date="2014" name="Nat. Genet.">
        <title>The genome of the stress-tolerant wild tomato species Solanum pennellii.</title>
        <authorList>
            <person name="Bolger A."/>
            <person name="Scossa F."/>
            <person name="Bolger M.E."/>
            <person name="Lanz C."/>
            <person name="Maumus F."/>
            <person name="Tohge T."/>
            <person name="Quesneville H."/>
            <person name="Alseekh S."/>
            <person name="Sorensen I."/>
            <person name="Lichtenstein G."/>
            <person name="Fich E.A."/>
            <person name="Conte M."/>
            <person name="Keller H."/>
            <person name="Schneeberger K."/>
            <person name="Schwacke R."/>
            <person name="Ofner I."/>
            <person name="Vrebalov J."/>
            <person name="Xu Y."/>
            <person name="Osorio S."/>
            <person name="Aflitos S.A."/>
            <person name="Schijlen E."/>
            <person name="Jimenez-Gomez J.M."/>
            <person name="Ryngajllo M."/>
            <person name="Kimura S."/>
            <person name="Kumar R."/>
            <person name="Koenig D."/>
            <person name="Headland L.R."/>
            <person name="Maloof J.N."/>
            <person name="Sinha N."/>
            <person name="van Ham R.C."/>
            <person name="Lankhorst R.K."/>
            <person name="Mao L."/>
            <person name="Vogel A."/>
            <person name="Arsova B."/>
            <person name="Panstruga R."/>
            <person name="Fei Z."/>
            <person name="Rose J.K."/>
            <person name="Zamir D."/>
            <person name="Carrari F."/>
            <person name="Giovannoni J.J."/>
            <person name="Weigel D."/>
            <person name="Usadel B."/>
            <person name="Fernie A.R."/>
        </authorList>
    </citation>
    <scope>NUCLEOTIDE SEQUENCE [LARGE SCALE GENOMIC DNA]</scope>
    <source>
        <strain evidence="2">cv. LA0716</strain>
    </source>
</reference>
<dbReference type="GeneID" id="107013173"/>